<dbReference type="PANTHER" id="PTHR21421">
    <property type="entry name" value="GUSTATORY RECEPTOR"/>
    <property type="match status" value="1"/>
</dbReference>
<comment type="subcellular location">
    <subcellularLocation>
        <location evidence="1">Cell membrane</location>
        <topology evidence="1">Multi-pass membrane protein</topology>
    </subcellularLocation>
</comment>
<feature type="transmembrane region" description="Helical" evidence="8">
    <location>
        <begin position="118"/>
        <end position="135"/>
    </location>
</feature>
<accession>A0ABP1RVE4</accession>
<name>A0ABP1RVE4_9HEXA</name>
<feature type="transmembrane region" description="Helical" evidence="8">
    <location>
        <begin position="276"/>
        <end position="296"/>
    </location>
</feature>
<reference evidence="9 10" key="1">
    <citation type="submission" date="2024-08" db="EMBL/GenBank/DDBJ databases">
        <authorList>
            <person name="Cucini C."/>
            <person name="Frati F."/>
        </authorList>
    </citation>
    <scope>NUCLEOTIDE SEQUENCE [LARGE SCALE GENOMIC DNA]</scope>
</reference>
<dbReference type="Pfam" id="PF06151">
    <property type="entry name" value="Trehalose_recp"/>
    <property type="match status" value="1"/>
</dbReference>
<feature type="transmembrane region" description="Helical" evidence="8">
    <location>
        <begin position="147"/>
        <end position="167"/>
    </location>
</feature>
<evidence type="ECO:0000256" key="4">
    <source>
        <dbReference type="ARBA" id="ARBA00022692"/>
    </source>
</evidence>
<dbReference type="Proteomes" id="UP001642540">
    <property type="component" value="Unassembled WGS sequence"/>
</dbReference>
<keyword evidence="3" id="KW-1003">Cell membrane</keyword>
<sequence>MEKETNGTAAQLDVNLDLDLKILMNKYGIQNHDSKETNKILHYTNRFQNQNQIKSPVSDVVVSQNGESEDKNDIYGDFRFLMVMGRIIGLIPFSGVLSKSSRDVSFRRRSIPSLVSHIILLVIIFNAGLGILYSIETPRKNAFEVVMSFRHVLCHLWGCFLYILFLFRGNEFLKIFETWRSTQTCYSKKDTKLWRDVIIIGTLLMSSIILENGVLHLKYFRELDDFTENTRVYNHSATFTSFESFYWRSNPHWASALGYNWFVAVIAFLQHKWVLYAWNYIDIMLAIVGRALYFQFKALGEVAEKKVKEEKDGFLLVDTQAPSIFLVDGTDQSEISIPPIKLPKENERWNMDKFFADPPHFDINMKYNRETHQDLIQSHIRVSGQNREKAKRLVLKGHLMEFNTTSIRVTCQGRVIETKEVYYKFDNFIPLVDILFQEEIEALSELEIYMEYTMQVRNWAIIWNESGDEKQILVNHREDKRMDRPIACSYMFPCFGDGIMSTFNLTIIRENGYSSVANGDTKPSRSQPEGSYSDEYTWLTAVRPKAVTFVIFSNDFQYVDSVYGEDNKSIRVYALKEEINRDIFQFTANVSAEIFTYFEDFGISFKKLDLFFVPQSSTTIETQDISVYGYSANFDSNHSATGEFELTKEKMIKKFGEE</sequence>
<dbReference type="Gene3D" id="2.60.40.1730">
    <property type="entry name" value="tricorn interacting facor f3 domain"/>
    <property type="match status" value="1"/>
</dbReference>
<feature type="transmembrane region" description="Helical" evidence="8">
    <location>
        <begin position="197"/>
        <end position="217"/>
    </location>
</feature>
<evidence type="ECO:0000313" key="9">
    <source>
        <dbReference type="EMBL" id="CAL8136724.1"/>
    </source>
</evidence>
<feature type="transmembrane region" description="Helical" evidence="8">
    <location>
        <begin position="252"/>
        <end position="269"/>
    </location>
</feature>
<keyword evidence="6 8" id="KW-0472">Membrane</keyword>
<dbReference type="EMBL" id="CAXLJM020000111">
    <property type="protein sequence ID" value="CAL8136724.1"/>
    <property type="molecule type" value="Genomic_DNA"/>
</dbReference>
<evidence type="ECO:0000256" key="8">
    <source>
        <dbReference type="SAM" id="Phobius"/>
    </source>
</evidence>
<keyword evidence="7" id="KW-0675">Receptor</keyword>
<evidence type="ECO:0000256" key="6">
    <source>
        <dbReference type="ARBA" id="ARBA00023136"/>
    </source>
</evidence>
<evidence type="ECO:0000256" key="1">
    <source>
        <dbReference type="ARBA" id="ARBA00004651"/>
    </source>
</evidence>
<organism evidence="9 10">
    <name type="scientific">Orchesella dallaii</name>
    <dbReference type="NCBI Taxonomy" id="48710"/>
    <lineage>
        <taxon>Eukaryota</taxon>
        <taxon>Metazoa</taxon>
        <taxon>Ecdysozoa</taxon>
        <taxon>Arthropoda</taxon>
        <taxon>Hexapoda</taxon>
        <taxon>Collembola</taxon>
        <taxon>Entomobryomorpha</taxon>
        <taxon>Entomobryoidea</taxon>
        <taxon>Orchesellidae</taxon>
        <taxon>Orchesellinae</taxon>
        <taxon>Orchesella</taxon>
    </lineage>
</organism>
<dbReference type="InterPro" id="IPR009318">
    <property type="entry name" value="Gustatory_rcpt"/>
</dbReference>
<protein>
    <recommendedName>
        <fullName evidence="11">Phosphatidylethanolamine N-methyltransferase</fullName>
    </recommendedName>
</protein>
<keyword evidence="10" id="KW-1185">Reference proteome</keyword>
<evidence type="ECO:0000313" key="10">
    <source>
        <dbReference type="Proteomes" id="UP001642540"/>
    </source>
</evidence>
<gene>
    <name evidence="9" type="ORF">ODALV1_LOCUS26584</name>
</gene>
<dbReference type="InterPro" id="IPR042097">
    <property type="entry name" value="Aminopeptidase_N-like_N_sf"/>
</dbReference>
<evidence type="ECO:0008006" key="11">
    <source>
        <dbReference type="Google" id="ProtNLM"/>
    </source>
</evidence>
<proteinExistence type="inferred from homology"/>
<evidence type="ECO:0000256" key="3">
    <source>
        <dbReference type="ARBA" id="ARBA00022475"/>
    </source>
</evidence>
<evidence type="ECO:0000256" key="7">
    <source>
        <dbReference type="ARBA" id="ARBA00023170"/>
    </source>
</evidence>
<comment type="similarity">
    <text evidence="2">Belongs to the insect chemoreceptor superfamily. Gustatory receptor (GR) family. Gr5a subfamily.</text>
</comment>
<dbReference type="SUPFAM" id="SSF63737">
    <property type="entry name" value="Leukotriene A4 hydrolase N-terminal domain"/>
    <property type="match status" value="1"/>
</dbReference>
<comment type="caution">
    <text evidence="9">The sequence shown here is derived from an EMBL/GenBank/DDBJ whole genome shotgun (WGS) entry which is preliminary data.</text>
</comment>
<keyword evidence="5 8" id="KW-1133">Transmembrane helix</keyword>
<keyword evidence="4 8" id="KW-0812">Transmembrane</keyword>
<evidence type="ECO:0000256" key="5">
    <source>
        <dbReference type="ARBA" id="ARBA00022989"/>
    </source>
</evidence>
<dbReference type="PANTHER" id="PTHR21421:SF29">
    <property type="entry name" value="GUSTATORY RECEPTOR 5A FOR TREHALOSE-RELATED"/>
    <property type="match status" value="1"/>
</dbReference>
<evidence type="ECO:0000256" key="2">
    <source>
        <dbReference type="ARBA" id="ARBA00005327"/>
    </source>
</evidence>